<evidence type="ECO:0000259" key="10">
    <source>
        <dbReference type="Pfam" id="PF08541"/>
    </source>
</evidence>
<dbReference type="AlphaFoldDB" id="A0AAV0DGW9"/>
<dbReference type="Proteomes" id="UP001152523">
    <property type="component" value="Unassembled WGS sequence"/>
</dbReference>
<keyword evidence="8" id="KW-0472">Membrane</keyword>
<keyword evidence="3 6" id="KW-0808">Transferase</keyword>
<comment type="pathway">
    <text evidence="1 6">Lipid metabolism; fatty acid biosynthesis.</text>
</comment>
<reference evidence="11" key="1">
    <citation type="submission" date="2022-07" db="EMBL/GenBank/DDBJ databases">
        <authorList>
            <person name="Macas J."/>
            <person name="Novak P."/>
            <person name="Neumann P."/>
        </authorList>
    </citation>
    <scope>NUCLEOTIDE SEQUENCE</scope>
</reference>
<evidence type="ECO:0000256" key="1">
    <source>
        <dbReference type="ARBA" id="ARBA00005194"/>
    </source>
</evidence>
<evidence type="ECO:0000259" key="9">
    <source>
        <dbReference type="Pfam" id="PF08392"/>
    </source>
</evidence>
<evidence type="ECO:0000256" key="2">
    <source>
        <dbReference type="ARBA" id="ARBA00005531"/>
    </source>
</evidence>
<comment type="caution">
    <text evidence="11">The sequence shown here is derived from an EMBL/GenBank/DDBJ whole genome shotgun (WGS) entry which is preliminary data.</text>
</comment>
<feature type="coiled-coil region" evidence="7">
    <location>
        <begin position="417"/>
        <end position="444"/>
    </location>
</feature>
<keyword evidence="7" id="KW-0175">Coiled coil</keyword>
<proteinExistence type="inferred from homology"/>
<dbReference type="InterPro" id="IPR013747">
    <property type="entry name" value="ACP_syn_III_C"/>
</dbReference>
<protein>
    <recommendedName>
        <fullName evidence="6">3-ketoacyl-CoA synthase</fullName>
        <ecNumber evidence="6">2.3.1.-</ecNumber>
    </recommendedName>
</protein>
<evidence type="ECO:0000256" key="8">
    <source>
        <dbReference type="SAM" id="Phobius"/>
    </source>
</evidence>
<dbReference type="Gene3D" id="3.40.47.10">
    <property type="match status" value="2"/>
</dbReference>
<dbReference type="Pfam" id="PF08541">
    <property type="entry name" value="ACP_syn_III_C"/>
    <property type="match status" value="1"/>
</dbReference>
<dbReference type="EC" id="2.3.1.-" evidence="6"/>
<organism evidence="11 12">
    <name type="scientific">Cuscuta epithymum</name>
    <dbReference type="NCBI Taxonomy" id="186058"/>
    <lineage>
        <taxon>Eukaryota</taxon>
        <taxon>Viridiplantae</taxon>
        <taxon>Streptophyta</taxon>
        <taxon>Embryophyta</taxon>
        <taxon>Tracheophyta</taxon>
        <taxon>Spermatophyta</taxon>
        <taxon>Magnoliopsida</taxon>
        <taxon>eudicotyledons</taxon>
        <taxon>Gunneridae</taxon>
        <taxon>Pentapetalae</taxon>
        <taxon>asterids</taxon>
        <taxon>lamiids</taxon>
        <taxon>Solanales</taxon>
        <taxon>Convolvulaceae</taxon>
        <taxon>Cuscuteae</taxon>
        <taxon>Cuscuta</taxon>
        <taxon>Cuscuta subgen. Cuscuta</taxon>
    </lineage>
</organism>
<evidence type="ECO:0000256" key="4">
    <source>
        <dbReference type="ARBA" id="ARBA00023315"/>
    </source>
</evidence>
<dbReference type="SUPFAM" id="SSF53901">
    <property type="entry name" value="Thiolase-like"/>
    <property type="match status" value="2"/>
</dbReference>
<dbReference type="Pfam" id="PF08392">
    <property type="entry name" value="FAE1_CUT1_RppA"/>
    <property type="match status" value="1"/>
</dbReference>
<keyword evidence="8" id="KW-1133">Transmembrane helix</keyword>
<feature type="transmembrane region" description="Helical" evidence="8">
    <location>
        <begin position="53"/>
        <end position="76"/>
    </location>
</feature>
<sequence length="521" mass="58630">MAIDETLLSTEIVNRGVDLSGPDAGALKFSVRVRRRLPDFVQSVNLKYVKLGYYYMISNGMLLAAAALPLLAVAFGMEMSGNLGRSDFVVVIPLLGLLSLTLYVFYMSKSTPIYLVDFACCKPNDDLKVTKDQFIDIARKSGTFKEESLEYMKRLLESSGIGDETYVPKSIGFPEKDRMSLNVTRAEASMVVFDAIDVLFEKTGIKPKDIGVLVVNCSTFNPTPSLSAMIINRYKMRVDILSSNLGGMGCSAGIIALDLAQDILRANPNRYALVVSTEIVSSMWYSGNNPSMLIPNCFFRMGCSTILLSNRRRDYHRSKYRLEHIIRTHHGSNDQAFRSIYQDEDEQNKKGLKIDKSLVQIGGEALKENLTTLGPMVLPFTEQFYFFKNLIQRKLTGAKIKPYIPNYTLAFTHLCINAASKTLLDELKRNLNLTEENMEASRATLHRFGNTSSSSIWYELAYLEAKDRVKPGNRVLQLQLGSGFKCNSISWVALNGVRKSCNWMHNPWIDCIDRYPQRSCL</sequence>
<dbReference type="PIRSF" id="PIRSF036417">
    <property type="entry name" value="3-ktacl-CoA_syn"/>
    <property type="match status" value="1"/>
</dbReference>
<evidence type="ECO:0000256" key="5">
    <source>
        <dbReference type="ARBA" id="ARBA00047375"/>
    </source>
</evidence>
<dbReference type="InterPro" id="IPR012392">
    <property type="entry name" value="3-ktacl-CoA_syn"/>
</dbReference>
<feature type="domain" description="Beta-ketoacyl-[acyl-carrier-protein] synthase III C-terminal" evidence="10">
    <location>
        <begin position="412"/>
        <end position="489"/>
    </location>
</feature>
<evidence type="ECO:0000256" key="7">
    <source>
        <dbReference type="SAM" id="Coils"/>
    </source>
</evidence>
<dbReference type="GO" id="GO:0009922">
    <property type="term" value="F:fatty acid elongase activity"/>
    <property type="evidence" value="ECO:0007669"/>
    <property type="project" value="UniProtKB-EC"/>
</dbReference>
<feature type="domain" description="FAE" evidence="9">
    <location>
        <begin position="107"/>
        <end position="395"/>
    </location>
</feature>
<evidence type="ECO:0000256" key="6">
    <source>
        <dbReference type="PIRNR" id="PIRNR036417"/>
    </source>
</evidence>
<name>A0AAV0DGW9_9ASTE</name>
<dbReference type="GO" id="GO:0016020">
    <property type="term" value="C:membrane"/>
    <property type="evidence" value="ECO:0007669"/>
    <property type="project" value="InterPro"/>
</dbReference>
<evidence type="ECO:0000313" key="11">
    <source>
        <dbReference type="EMBL" id="CAH9100488.1"/>
    </source>
</evidence>
<dbReference type="GO" id="GO:0006633">
    <property type="term" value="P:fatty acid biosynthetic process"/>
    <property type="evidence" value="ECO:0007669"/>
    <property type="project" value="InterPro"/>
</dbReference>
<dbReference type="EMBL" id="CAMAPF010000108">
    <property type="protein sequence ID" value="CAH9100488.1"/>
    <property type="molecule type" value="Genomic_DNA"/>
</dbReference>
<comment type="similarity">
    <text evidence="2 6">Belongs to the thiolase-like superfamily. Chalcone/stilbene synthases family.</text>
</comment>
<feature type="transmembrane region" description="Helical" evidence="8">
    <location>
        <begin position="88"/>
        <end position="106"/>
    </location>
</feature>
<keyword evidence="4 6" id="KW-0012">Acyltransferase</keyword>
<keyword evidence="12" id="KW-1185">Reference proteome</keyword>
<keyword evidence="8" id="KW-0812">Transmembrane</keyword>
<comment type="catalytic activity">
    <reaction evidence="5">
        <text>a very-long-chain acyl-CoA + malonyl-CoA + H(+) = a very-long-chain 3-oxoacyl-CoA + CO2 + CoA</text>
        <dbReference type="Rhea" id="RHEA:32727"/>
        <dbReference type="ChEBI" id="CHEBI:15378"/>
        <dbReference type="ChEBI" id="CHEBI:16526"/>
        <dbReference type="ChEBI" id="CHEBI:57287"/>
        <dbReference type="ChEBI" id="CHEBI:57384"/>
        <dbReference type="ChEBI" id="CHEBI:90725"/>
        <dbReference type="ChEBI" id="CHEBI:90736"/>
        <dbReference type="EC" id="2.3.1.199"/>
    </reaction>
</comment>
<dbReference type="PANTHER" id="PTHR31561">
    <property type="entry name" value="3-KETOACYL-COA SYNTHASE"/>
    <property type="match status" value="1"/>
</dbReference>
<gene>
    <name evidence="11" type="ORF">CEPIT_LOCUS15308</name>
</gene>
<accession>A0AAV0DGW9</accession>
<dbReference type="CDD" id="cd00831">
    <property type="entry name" value="CHS_like"/>
    <property type="match status" value="1"/>
</dbReference>
<evidence type="ECO:0000256" key="3">
    <source>
        <dbReference type="ARBA" id="ARBA00022679"/>
    </source>
</evidence>
<dbReference type="InterPro" id="IPR016039">
    <property type="entry name" value="Thiolase-like"/>
</dbReference>
<dbReference type="InterPro" id="IPR013601">
    <property type="entry name" value="FAE1_typ3_polyketide_synth"/>
</dbReference>
<evidence type="ECO:0000313" key="12">
    <source>
        <dbReference type="Proteomes" id="UP001152523"/>
    </source>
</evidence>